<dbReference type="AlphaFoldDB" id="A0AAV4A5I3"/>
<feature type="compositionally biased region" description="Polar residues" evidence="1">
    <location>
        <begin position="226"/>
        <end position="239"/>
    </location>
</feature>
<proteinExistence type="predicted"/>
<organism evidence="2 3">
    <name type="scientific">Plakobranchus ocellatus</name>
    <dbReference type="NCBI Taxonomy" id="259542"/>
    <lineage>
        <taxon>Eukaryota</taxon>
        <taxon>Metazoa</taxon>
        <taxon>Spiralia</taxon>
        <taxon>Lophotrochozoa</taxon>
        <taxon>Mollusca</taxon>
        <taxon>Gastropoda</taxon>
        <taxon>Heterobranchia</taxon>
        <taxon>Euthyneura</taxon>
        <taxon>Panpulmonata</taxon>
        <taxon>Sacoglossa</taxon>
        <taxon>Placobranchoidea</taxon>
        <taxon>Plakobranchidae</taxon>
        <taxon>Plakobranchus</taxon>
    </lineage>
</organism>
<feature type="compositionally biased region" description="Polar residues" evidence="1">
    <location>
        <begin position="355"/>
        <end position="368"/>
    </location>
</feature>
<protein>
    <submittedName>
        <fullName evidence="2">Uncharacterized protein</fullName>
    </submittedName>
</protein>
<gene>
    <name evidence="2" type="ORF">PoB_002895800</name>
</gene>
<feature type="region of interest" description="Disordered" evidence="1">
    <location>
        <begin position="466"/>
        <end position="490"/>
    </location>
</feature>
<feature type="compositionally biased region" description="Basic and acidic residues" evidence="1">
    <location>
        <begin position="317"/>
        <end position="341"/>
    </location>
</feature>
<evidence type="ECO:0000256" key="1">
    <source>
        <dbReference type="SAM" id="MobiDB-lite"/>
    </source>
</evidence>
<feature type="compositionally biased region" description="Polar residues" evidence="1">
    <location>
        <begin position="594"/>
        <end position="614"/>
    </location>
</feature>
<accession>A0AAV4A5I3</accession>
<feature type="compositionally biased region" description="Polar residues" evidence="1">
    <location>
        <begin position="193"/>
        <end position="204"/>
    </location>
</feature>
<sequence>MESRPSADKDKRLSFHGVWVAGFKISDRLIKSIATEFSQKPSRPANFSLTSKGLNLQVLPVASLESASDKDSTTEIKSGKPQQVSFSALRDVSINPHNQHCLMVVFVDAKNRFSIMVFSCENARTLWEITTEFKELRNRNVLRSLSPHPPGGANGADPTAETSSGNWTLRQQVQTMNIEEKSSHSHPAVLNGVSENSRTPQGNQGPIHVSSIILEPQQQPQDPQQNGNSAEEQEVQIHSNRSSVIFSEVYEEYTIERELVSDGAEDGPSMFNVCLQVDVVDSPSDTDSVFFPGSFKSSSSNSQAETDNGVLETISAEEYHSRRNRPTSRDTEPTDPTDDHSMSTPVVNGHGIIQNGGTHVAQESSDSALTLRSVGTQTDAATPNPQRGRYTKKRVNVSLSNQYKEKVAAVRKKSGNAAPTAAATTTTTTASAINGSSASSSHFEQGELIQTRPTKSVVTYRSKSLQESATVHHRPVSMNLSSPPRLITSGTTVSRPIESVYSPKIRYSEQSKHDLQQHPQEAEQHGRVQGLHPFASQRVVVLPNKQAVLVSPRTYWQSVPGQRPYLSATPSGRFRKASGSSTNSAGIVFGAGDSRNSSRTSSLRARAKSGQQPSGRVVTYHQPQRQQVTHLL</sequence>
<reference evidence="2 3" key="1">
    <citation type="journal article" date="2021" name="Elife">
        <title>Chloroplast acquisition without the gene transfer in kleptoplastic sea slugs, Plakobranchus ocellatus.</title>
        <authorList>
            <person name="Maeda T."/>
            <person name="Takahashi S."/>
            <person name="Yoshida T."/>
            <person name="Shimamura S."/>
            <person name="Takaki Y."/>
            <person name="Nagai Y."/>
            <person name="Toyoda A."/>
            <person name="Suzuki Y."/>
            <person name="Arimoto A."/>
            <person name="Ishii H."/>
            <person name="Satoh N."/>
            <person name="Nishiyama T."/>
            <person name="Hasebe M."/>
            <person name="Maruyama T."/>
            <person name="Minagawa J."/>
            <person name="Obokata J."/>
            <person name="Shigenobu S."/>
        </authorList>
    </citation>
    <scope>NUCLEOTIDE SEQUENCE [LARGE SCALE GENOMIC DNA]</scope>
</reference>
<dbReference type="EMBL" id="BLXT01003580">
    <property type="protein sequence ID" value="GFO02453.1"/>
    <property type="molecule type" value="Genomic_DNA"/>
</dbReference>
<feature type="region of interest" description="Disordered" evidence="1">
    <location>
        <begin position="178"/>
        <end position="239"/>
    </location>
</feature>
<feature type="compositionally biased region" description="Polar residues" evidence="1">
    <location>
        <begin position="478"/>
        <end position="490"/>
    </location>
</feature>
<feature type="compositionally biased region" description="Low complexity" evidence="1">
    <location>
        <begin position="292"/>
        <end position="302"/>
    </location>
</feature>
<feature type="region of interest" description="Disordered" evidence="1">
    <location>
        <begin position="292"/>
        <end position="368"/>
    </location>
</feature>
<name>A0AAV4A5I3_9GAST</name>
<evidence type="ECO:0000313" key="3">
    <source>
        <dbReference type="Proteomes" id="UP000735302"/>
    </source>
</evidence>
<feature type="region of interest" description="Disordered" evidence="1">
    <location>
        <begin position="559"/>
        <end position="619"/>
    </location>
</feature>
<feature type="compositionally biased region" description="Low complexity" evidence="1">
    <location>
        <begin position="216"/>
        <end position="225"/>
    </location>
</feature>
<dbReference type="Proteomes" id="UP000735302">
    <property type="component" value="Unassembled WGS sequence"/>
</dbReference>
<comment type="caution">
    <text evidence="2">The sequence shown here is derived from an EMBL/GenBank/DDBJ whole genome shotgun (WGS) entry which is preliminary data.</text>
</comment>
<feature type="region of interest" description="Disordered" evidence="1">
    <location>
        <begin position="143"/>
        <end position="164"/>
    </location>
</feature>
<keyword evidence="3" id="KW-1185">Reference proteome</keyword>
<evidence type="ECO:0000313" key="2">
    <source>
        <dbReference type="EMBL" id="GFO02453.1"/>
    </source>
</evidence>